<dbReference type="AlphaFoldDB" id="A0A261XTE4"/>
<dbReference type="Proteomes" id="UP000242875">
    <property type="component" value="Unassembled WGS sequence"/>
</dbReference>
<reference evidence="1 2" key="1">
    <citation type="journal article" date="2017" name="Mycologia">
        <title>Bifiguratus adelaidae, gen. et sp. nov., a new member of Mucoromycotina in endophytic and soil-dwelling habitats.</title>
        <authorList>
            <person name="Torres-Cruz T.J."/>
            <person name="Billingsley Tobias T.L."/>
            <person name="Almatruk M."/>
            <person name="Hesse C."/>
            <person name="Kuske C.R."/>
            <person name="Desiro A."/>
            <person name="Benucci G.M."/>
            <person name="Bonito G."/>
            <person name="Stajich J.E."/>
            <person name="Dunlap C."/>
            <person name="Arnold A.E."/>
            <person name="Porras-Alfaro A."/>
        </authorList>
    </citation>
    <scope>NUCLEOTIDE SEQUENCE [LARGE SCALE GENOMIC DNA]</scope>
    <source>
        <strain evidence="1 2">AZ0501</strain>
    </source>
</reference>
<evidence type="ECO:0000313" key="1">
    <source>
        <dbReference type="EMBL" id="OZJ01622.1"/>
    </source>
</evidence>
<sequence length="353" mass="41459">MEATSLMGLPDEVLDSVVVAAIFKEHLVTRDYHFEPEEDEQKESRDNHAAKRRFLERKLKPKRDRPRNTYYSLQRCCRRLHKICTSTRLRHVVFKNVFRGYPPGYLEDEDFDVYSVEFNLSNGQMAFLKYDLDSWDILRFFLSPLYFYPEKFFNGDTYYDDNYDALGAFFALFTLAVYNHATCEIQVWDSAVNWCRLSRTQRTKLMTIYDRLLHHVLQNNGQLGLDTLDSILEYKIRTITSDNYMTFATLLNPYAGPLNAIEIYEEYQGATFVVRNVIWTPQCDRCSDNPCSCQGSTAERGIAPGTKLLYVWFAHVGNLHIVAAIDEHYEMYCFKYDVEQYNPLQGFHLILRP</sequence>
<keyword evidence="2" id="KW-1185">Reference proteome</keyword>
<proteinExistence type="predicted"/>
<dbReference type="EMBL" id="MVBO01000284">
    <property type="protein sequence ID" value="OZJ01622.1"/>
    <property type="molecule type" value="Genomic_DNA"/>
</dbReference>
<accession>A0A261XTE4</accession>
<protein>
    <submittedName>
        <fullName evidence="1">Uncharacterized protein</fullName>
    </submittedName>
</protein>
<organism evidence="1 2">
    <name type="scientific">Bifiguratus adelaidae</name>
    <dbReference type="NCBI Taxonomy" id="1938954"/>
    <lineage>
        <taxon>Eukaryota</taxon>
        <taxon>Fungi</taxon>
        <taxon>Fungi incertae sedis</taxon>
        <taxon>Mucoromycota</taxon>
        <taxon>Mucoromycotina</taxon>
        <taxon>Endogonomycetes</taxon>
        <taxon>Endogonales</taxon>
        <taxon>Endogonales incertae sedis</taxon>
        <taxon>Bifiguratus</taxon>
    </lineage>
</organism>
<comment type="caution">
    <text evidence="1">The sequence shown here is derived from an EMBL/GenBank/DDBJ whole genome shotgun (WGS) entry which is preliminary data.</text>
</comment>
<name>A0A261XTE4_9FUNG</name>
<evidence type="ECO:0000313" key="2">
    <source>
        <dbReference type="Proteomes" id="UP000242875"/>
    </source>
</evidence>
<gene>
    <name evidence="1" type="ORF">BZG36_05529</name>
</gene>